<dbReference type="Proteomes" id="UP000287519">
    <property type="component" value="Unassembled WGS sequence"/>
</dbReference>
<organism evidence="2 3">
    <name type="scientific">Rhodococcus wratislaviensis</name>
    <name type="common">Tsukamurella wratislaviensis</name>
    <dbReference type="NCBI Taxonomy" id="44752"/>
    <lineage>
        <taxon>Bacteria</taxon>
        <taxon>Bacillati</taxon>
        <taxon>Actinomycetota</taxon>
        <taxon>Actinomycetes</taxon>
        <taxon>Mycobacteriales</taxon>
        <taxon>Nocardiaceae</taxon>
        <taxon>Rhodococcus</taxon>
    </lineage>
</organism>
<keyword evidence="3" id="KW-1185">Reference proteome</keyword>
<gene>
    <name evidence="2" type="ORF">Rhow_005228</name>
</gene>
<evidence type="ECO:0000313" key="3">
    <source>
        <dbReference type="Proteomes" id="UP000287519"/>
    </source>
</evidence>
<accession>A0A402CD96</accession>
<evidence type="ECO:0000256" key="1">
    <source>
        <dbReference type="SAM" id="MobiDB-lite"/>
    </source>
</evidence>
<evidence type="ECO:0000313" key="2">
    <source>
        <dbReference type="EMBL" id="GCE41569.1"/>
    </source>
</evidence>
<reference evidence="2 3" key="1">
    <citation type="submission" date="2018-11" db="EMBL/GenBank/DDBJ databases">
        <title>Microbial catabolism of amino acid.</title>
        <authorList>
            <person name="Hibi M."/>
            <person name="Ogawa J."/>
        </authorList>
    </citation>
    <scope>NUCLEOTIDE SEQUENCE [LARGE SCALE GENOMIC DNA]</scope>
    <source>
        <strain evidence="2 3">C31-06</strain>
    </source>
</reference>
<comment type="caution">
    <text evidence="2">The sequence shown here is derived from an EMBL/GenBank/DDBJ whole genome shotgun (WGS) entry which is preliminary data.</text>
</comment>
<protein>
    <submittedName>
        <fullName evidence="2">Uncharacterized protein</fullName>
    </submittedName>
</protein>
<proteinExistence type="predicted"/>
<sequence length="42" mass="4416">MKKGSLVGIQPHQQLPILAGHGEDEPVVGVPGGSTDVLDWPR</sequence>
<dbReference type="AlphaFoldDB" id="A0A402CD96"/>
<name>A0A402CD96_RHOWR</name>
<feature type="region of interest" description="Disordered" evidence="1">
    <location>
        <begin position="19"/>
        <end position="42"/>
    </location>
</feature>
<dbReference type="EMBL" id="BHYM01000045">
    <property type="protein sequence ID" value="GCE41569.1"/>
    <property type="molecule type" value="Genomic_DNA"/>
</dbReference>